<keyword evidence="6" id="KW-1185">Reference proteome</keyword>
<evidence type="ECO:0000313" key="5">
    <source>
        <dbReference type="Proteomes" id="UP001226160"/>
    </source>
</evidence>
<accession>A0AAP4BYP5</accession>
<keyword evidence="2" id="KW-0812">Transmembrane</keyword>
<dbReference type="Proteomes" id="UP001243856">
    <property type="component" value="Unassembled WGS sequence"/>
</dbReference>
<feature type="transmembrane region" description="Helical" evidence="2">
    <location>
        <begin position="97"/>
        <end position="116"/>
    </location>
</feature>
<dbReference type="RefSeq" id="WP_126843889.1">
    <property type="nucleotide sequence ID" value="NZ_CABIYR010000003.1"/>
</dbReference>
<dbReference type="EMBL" id="JASNVP010000003">
    <property type="protein sequence ID" value="MDK4325637.1"/>
    <property type="molecule type" value="Genomic_DNA"/>
</dbReference>
<sequence length="155" mass="16249">MTSPNESAHESSTRDDVGESVSPYEDHSLPLRRGLKLGSRALIIATLISLVVWGAAAGLPGLSGVVLGAAIGGSFVLFTAVSVLLTSRSTPATTMAVVLGSWLLKIVVLVIVLFAIRDLDFYHTVSLFVTVVVVLVLTLGTEVWAIVTSKVTFVG</sequence>
<proteinExistence type="predicted"/>
<evidence type="ECO:0000313" key="4">
    <source>
        <dbReference type="EMBL" id="MDK4325637.1"/>
    </source>
</evidence>
<name>A0AAP4BYP5_9CORY</name>
<organism evidence="4 5">
    <name type="scientific">Corynebacterium propinquum</name>
    <dbReference type="NCBI Taxonomy" id="43769"/>
    <lineage>
        <taxon>Bacteria</taxon>
        <taxon>Bacillati</taxon>
        <taxon>Actinomycetota</taxon>
        <taxon>Actinomycetes</taxon>
        <taxon>Mycobacteriales</taxon>
        <taxon>Corynebacteriaceae</taxon>
        <taxon>Corynebacterium</taxon>
    </lineage>
</organism>
<reference evidence="4 6" key="1">
    <citation type="submission" date="2023-05" db="EMBL/GenBank/DDBJ databases">
        <title>Metabolic capabilities are highly conserved among human nasal-associated Corynebacterium species in pangenomic analyses.</title>
        <authorList>
            <person name="Tran T.H."/>
            <person name="Roberts A.Q."/>
            <person name="Escapa I.F."/>
            <person name="Gao W."/>
            <person name="Conlan S."/>
            <person name="Kong H."/>
            <person name="Segre J.A."/>
            <person name="Kelly M.S."/>
            <person name="Lemon K.P."/>
        </authorList>
    </citation>
    <scope>NUCLEOTIDE SEQUENCE</scope>
    <source>
        <strain evidence="4">KPL2654</strain>
        <strain evidence="3 6">KPL2811</strain>
    </source>
</reference>
<evidence type="ECO:0008006" key="7">
    <source>
        <dbReference type="Google" id="ProtNLM"/>
    </source>
</evidence>
<evidence type="ECO:0000313" key="6">
    <source>
        <dbReference type="Proteomes" id="UP001243856"/>
    </source>
</evidence>
<feature type="transmembrane region" description="Helical" evidence="2">
    <location>
        <begin position="122"/>
        <end position="147"/>
    </location>
</feature>
<dbReference type="EMBL" id="JASNVK010000005">
    <property type="protein sequence ID" value="MDK4300373.1"/>
    <property type="molecule type" value="Genomic_DNA"/>
</dbReference>
<evidence type="ECO:0000256" key="2">
    <source>
        <dbReference type="SAM" id="Phobius"/>
    </source>
</evidence>
<comment type="caution">
    <text evidence="4">The sequence shown here is derived from an EMBL/GenBank/DDBJ whole genome shotgun (WGS) entry which is preliminary data.</text>
</comment>
<keyword evidence="2" id="KW-1133">Transmembrane helix</keyword>
<feature type="transmembrane region" description="Helical" evidence="2">
    <location>
        <begin position="41"/>
        <end position="59"/>
    </location>
</feature>
<feature type="region of interest" description="Disordered" evidence="1">
    <location>
        <begin position="1"/>
        <end position="24"/>
    </location>
</feature>
<dbReference type="Proteomes" id="UP001226160">
    <property type="component" value="Unassembled WGS sequence"/>
</dbReference>
<dbReference type="AlphaFoldDB" id="A0AAP4BYP5"/>
<feature type="compositionally biased region" description="Basic and acidic residues" evidence="1">
    <location>
        <begin position="7"/>
        <end position="17"/>
    </location>
</feature>
<gene>
    <name evidence="3" type="ORF">QPX45_03765</name>
    <name evidence="4" type="ORF">QPX54_03785</name>
</gene>
<feature type="transmembrane region" description="Helical" evidence="2">
    <location>
        <begin position="65"/>
        <end position="85"/>
    </location>
</feature>
<keyword evidence="2" id="KW-0472">Membrane</keyword>
<evidence type="ECO:0000256" key="1">
    <source>
        <dbReference type="SAM" id="MobiDB-lite"/>
    </source>
</evidence>
<protein>
    <recommendedName>
        <fullName evidence="7">ATP synthase subunit I</fullName>
    </recommendedName>
</protein>
<evidence type="ECO:0000313" key="3">
    <source>
        <dbReference type="EMBL" id="MDK4300373.1"/>
    </source>
</evidence>